<dbReference type="AlphaFoldDB" id="A0A5N7BN14"/>
<evidence type="ECO:0000313" key="1">
    <source>
        <dbReference type="EMBL" id="KAE8383221.1"/>
    </source>
</evidence>
<dbReference type="Proteomes" id="UP000326198">
    <property type="component" value="Unassembled WGS sequence"/>
</dbReference>
<gene>
    <name evidence="1" type="ORF">BDV26DRAFT_287726</name>
</gene>
<accession>A0A5N7BN14</accession>
<name>A0A5N7BN14_9EURO</name>
<dbReference type="OrthoDB" id="5409522at2759"/>
<keyword evidence="2" id="KW-1185">Reference proteome</keyword>
<sequence length="213" mass="24964">MDSPIGQPLPGLSPLGENGQVVRDHEGKEILDFPFLPRYITTKPPGWLLEYWIRTDPRLTYRDICVRMVAPPHLRPTENALNMRRERDARHPLHLSCWTYRRGIPSRLNKVDVERVERWSVDQIRFNTTMDVVYTDGVPVHLADRALESHTPSTYPLDYFLNQGRREVPSKRIIVAQSVFFRLSERAKELGLTSWRELPDNEWPVAFKHNISR</sequence>
<protein>
    <submittedName>
        <fullName evidence="1">Uncharacterized protein</fullName>
    </submittedName>
</protein>
<reference evidence="1 2" key="1">
    <citation type="submission" date="2019-04" db="EMBL/GenBank/DDBJ databases">
        <title>Friends and foes A comparative genomics studyof 23 Aspergillus species from section Flavi.</title>
        <authorList>
            <consortium name="DOE Joint Genome Institute"/>
            <person name="Kjaerbolling I."/>
            <person name="Vesth T."/>
            <person name="Frisvad J.C."/>
            <person name="Nybo J.L."/>
            <person name="Theobald S."/>
            <person name="Kildgaard S."/>
            <person name="Isbrandt T."/>
            <person name="Kuo A."/>
            <person name="Sato A."/>
            <person name="Lyhne E.K."/>
            <person name="Kogle M.E."/>
            <person name="Wiebenga A."/>
            <person name="Kun R.S."/>
            <person name="Lubbers R.J."/>
            <person name="Makela M.R."/>
            <person name="Barry K."/>
            <person name="Chovatia M."/>
            <person name="Clum A."/>
            <person name="Daum C."/>
            <person name="Haridas S."/>
            <person name="He G."/>
            <person name="LaButti K."/>
            <person name="Lipzen A."/>
            <person name="Mondo S."/>
            <person name="Riley R."/>
            <person name="Salamov A."/>
            <person name="Simmons B.A."/>
            <person name="Magnuson J.K."/>
            <person name="Henrissat B."/>
            <person name="Mortensen U.H."/>
            <person name="Larsen T.O."/>
            <person name="Devries R.P."/>
            <person name="Grigoriev I.V."/>
            <person name="Machida M."/>
            <person name="Baker S.E."/>
            <person name="Andersen M.R."/>
        </authorList>
    </citation>
    <scope>NUCLEOTIDE SEQUENCE [LARGE SCALE GENOMIC DNA]</scope>
    <source>
        <strain evidence="1 2">IBT 29228</strain>
    </source>
</reference>
<dbReference type="EMBL" id="ML736156">
    <property type="protein sequence ID" value="KAE8383221.1"/>
    <property type="molecule type" value="Genomic_DNA"/>
</dbReference>
<proteinExistence type="predicted"/>
<organism evidence="1 2">
    <name type="scientific">Aspergillus bertholletiae</name>
    <dbReference type="NCBI Taxonomy" id="1226010"/>
    <lineage>
        <taxon>Eukaryota</taxon>
        <taxon>Fungi</taxon>
        <taxon>Dikarya</taxon>
        <taxon>Ascomycota</taxon>
        <taxon>Pezizomycotina</taxon>
        <taxon>Eurotiomycetes</taxon>
        <taxon>Eurotiomycetidae</taxon>
        <taxon>Eurotiales</taxon>
        <taxon>Aspergillaceae</taxon>
        <taxon>Aspergillus</taxon>
        <taxon>Aspergillus subgen. Circumdati</taxon>
    </lineage>
</organism>
<evidence type="ECO:0000313" key="2">
    <source>
        <dbReference type="Proteomes" id="UP000326198"/>
    </source>
</evidence>